<feature type="domain" description="IrrE N-terminal-like" evidence="1">
    <location>
        <begin position="11"/>
        <end position="123"/>
    </location>
</feature>
<accession>A0A2X0XJG6</accession>
<evidence type="ECO:0000313" key="3">
    <source>
        <dbReference type="Proteomes" id="UP000251431"/>
    </source>
</evidence>
<dbReference type="RefSeq" id="WP_112117233.1">
    <property type="nucleotide sequence ID" value="NZ_UAQE01000001.1"/>
</dbReference>
<name>A0A2X0XJG6_9BACI</name>
<dbReference type="Proteomes" id="UP000251431">
    <property type="component" value="Unassembled WGS sequence"/>
</dbReference>
<proteinExistence type="predicted"/>
<dbReference type="EMBL" id="UAQE01000001">
    <property type="protein sequence ID" value="SPT99069.1"/>
    <property type="molecule type" value="Genomic_DNA"/>
</dbReference>
<protein>
    <submittedName>
        <fullName evidence="2">Domain of uncharacterized function (DUF955)</fullName>
    </submittedName>
</protein>
<dbReference type="Pfam" id="PF06114">
    <property type="entry name" value="Peptidase_M78"/>
    <property type="match status" value="1"/>
</dbReference>
<gene>
    <name evidence="2" type="ORF">NCTC7582_02089</name>
</gene>
<dbReference type="InterPro" id="IPR010359">
    <property type="entry name" value="IrrE_HExxH"/>
</dbReference>
<organism evidence="2 3">
    <name type="scientific">Lysinibacillus capsici</name>
    <dbReference type="NCBI Taxonomy" id="2115968"/>
    <lineage>
        <taxon>Bacteria</taxon>
        <taxon>Bacillati</taxon>
        <taxon>Bacillota</taxon>
        <taxon>Bacilli</taxon>
        <taxon>Bacillales</taxon>
        <taxon>Bacillaceae</taxon>
        <taxon>Lysinibacillus</taxon>
    </lineage>
</organism>
<dbReference type="AlphaFoldDB" id="A0A2X0XJG6"/>
<sequence>MHLYDDLLIECDNLGVEVYERDDMKSKGLYADNIIWVNKLLPSIIEKYCILTEEIGHHYTTAGDILDLTSIVNRKQELRARGWAYMRLVPFSKIIQAHKLHIVNRYELADFLNVTEDFLDEAIEWYKSKYGLYVSIDNFTVCFEPLGVIELFDWIERPLLKYGT</sequence>
<reference evidence="2 3" key="1">
    <citation type="submission" date="2018-06" db="EMBL/GenBank/DDBJ databases">
        <authorList>
            <consortium name="Pathogen Informatics"/>
            <person name="Doyle S."/>
        </authorList>
    </citation>
    <scope>NUCLEOTIDE SEQUENCE [LARGE SCALE GENOMIC DNA]</scope>
    <source>
        <strain evidence="2 3">NCTC7582</strain>
    </source>
</reference>
<evidence type="ECO:0000259" key="1">
    <source>
        <dbReference type="Pfam" id="PF06114"/>
    </source>
</evidence>
<evidence type="ECO:0000313" key="2">
    <source>
        <dbReference type="EMBL" id="SPT99069.1"/>
    </source>
</evidence>